<keyword evidence="3 4" id="KW-0067">ATP-binding</keyword>
<evidence type="ECO:0000256" key="3">
    <source>
        <dbReference type="ARBA" id="ARBA00022840"/>
    </source>
</evidence>
<evidence type="ECO:0000256" key="4">
    <source>
        <dbReference type="PROSITE-ProRule" id="PRU00409"/>
    </source>
</evidence>
<dbReference type="OrthoDB" id="9803907at2"/>
<evidence type="ECO:0000313" key="7">
    <source>
        <dbReference type="Proteomes" id="UP000525923"/>
    </source>
</evidence>
<dbReference type="Gene3D" id="3.40.50.20">
    <property type="match status" value="1"/>
</dbReference>
<dbReference type="InterPro" id="IPR016185">
    <property type="entry name" value="PreATP-grasp_dom_sf"/>
</dbReference>
<dbReference type="Proteomes" id="UP000525923">
    <property type="component" value="Unassembled WGS sequence"/>
</dbReference>
<feature type="domain" description="ATP-grasp" evidence="5">
    <location>
        <begin position="108"/>
        <end position="302"/>
    </location>
</feature>
<dbReference type="PANTHER" id="PTHR43585:SF2">
    <property type="entry name" value="ATP-GRASP ENZYME FSQD"/>
    <property type="match status" value="1"/>
</dbReference>
<reference evidence="6 7" key="1">
    <citation type="submission" date="2020-08" db="EMBL/GenBank/DDBJ databases">
        <title>Genomic Encyclopedia of Type Strains, Phase IV (KMG-IV): sequencing the most valuable type-strain genomes for metagenomic binning, comparative biology and taxonomic classification.</title>
        <authorList>
            <person name="Goeker M."/>
        </authorList>
    </citation>
    <scope>NUCLEOTIDE SEQUENCE [LARGE SCALE GENOMIC DNA]</scope>
    <source>
        <strain evidence="6 7">DSM 15895</strain>
    </source>
</reference>
<dbReference type="PANTHER" id="PTHR43585">
    <property type="entry name" value="FUMIPYRROLE BIOSYNTHESIS PROTEIN C"/>
    <property type="match status" value="1"/>
</dbReference>
<evidence type="ECO:0000259" key="5">
    <source>
        <dbReference type="PROSITE" id="PS50975"/>
    </source>
</evidence>
<dbReference type="InterPro" id="IPR052032">
    <property type="entry name" value="ATP-dep_AA_Ligase"/>
</dbReference>
<dbReference type="Pfam" id="PF02786">
    <property type="entry name" value="CPSase_L_D2"/>
    <property type="match status" value="1"/>
</dbReference>
<dbReference type="Pfam" id="PF21360">
    <property type="entry name" value="PylC-like_N"/>
    <property type="match status" value="1"/>
</dbReference>
<evidence type="ECO:0000313" key="6">
    <source>
        <dbReference type="EMBL" id="MBB5178837.1"/>
    </source>
</evidence>
<organism evidence="6 7">
    <name type="scientific">Planococcus koreensis</name>
    <dbReference type="NCBI Taxonomy" id="112331"/>
    <lineage>
        <taxon>Bacteria</taxon>
        <taxon>Bacillati</taxon>
        <taxon>Bacillota</taxon>
        <taxon>Bacilli</taxon>
        <taxon>Bacillales</taxon>
        <taxon>Caryophanaceae</taxon>
        <taxon>Planococcus</taxon>
    </lineage>
</organism>
<evidence type="ECO:0000256" key="1">
    <source>
        <dbReference type="ARBA" id="ARBA00022598"/>
    </source>
</evidence>
<name>A0A7W8FTJ9_9BACL</name>
<comment type="caution">
    <text evidence="6">The sequence shown here is derived from an EMBL/GenBank/DDBJ whole genome shotgun (WGS) entry which is preliminary data.</text>
</comment>
<proteinExistence type="predicted"/>
<keyword evidence="2 4" id="KW-0547">Nucleotide-binding</keyword>
<dbReference type="GO" id="GO:0046872">
    <property type="term" value="F:metal ion binding"/>
    <property type="evidence" value="ECO:0007669"/>
    <property type="project" value="InterPro"/>
</dbReference>
<dbReference type="SUPFAM" id="SSF52440">
    <property type="entry name" value="PreATP-grasp domain"/>
    <property type="match status" value="1"/>
</dbReference>
<dbReference type="InterPro" id="IPR048764">
    <property type="entry name" value="PylC_N"/>
</dbReference>
<dbReference type="AlphaFoldDB" id="A0A7W8FTJ9"/>
<dbReference type="SUPFAM" id="SSF56059">
    <property type="entry name" value="Glutathione synthetase ATP-binding domain-like"/>
    <property type="match status" value="1"/>
</dbReference>
<keyword evidence="1" id="KW-0436">Ligase</keyword>
<protein>
    <submittedName>
        <fullName evidence="6">Biotin carboxylase</fullName>
    </submittedName>
</protein>
<dbReference type="InterPro" id="IPR013815">
    <property type="entry name" value="ATP_grasp_subdomain_1"/>
</dbReference>
<gene>
    <name evidence="6" type="ORF">HNQ44_000259</name>
</gene>
<evidence type="ECO:0000256" key="2">
    <source>
        <dbReference type="ARBA" id="ARBA00022741"/>
    </source>
</evidence>
<dbReference type="InterPro" id="IPR011761">
    <property type="entry name" value="ATP-grasp"/>
</dbReference>
<dbReference type="Gene3D" id="3.30.470.20">
    <property type="entry name" value="ATP-grasp fold, B domain"/>
    <property type="match status" value="1"/>
</dbReference>
<dbReference type="PROSITE" id="PS50975">
    <property type="entry name" value="ATP_GRASP"/>
    <property type="match status" value="1"/>
</dbReference>
<dbReference type="RefSeq" id="WP_135503646.1">
    <property type="nucleotide sequence ID" value="NZ_JACHHE010000001.1"/>
</dbReference>
<sequence>MKKILILGAYTHMIDVVKTAKNMGFYTIIADREPAAPAKAFADKAYDISTGDLNRLAKMATEEKIDGVINAFDDFNTWQAQALCERLGLPYYATKEQLEICSDKARFKNHCRKFNVPVIEEYDVDALLRGEGNAESFPVIVKPVDSYASQGITVCHSLQELEQGYQKAQERSKTGTVIVERFIDNSHGVEMYYTVKNGNIVLTAMTDRYVHKVADGSPPLPTETRFPSEHLNHYVGELDGKVRDMIRGMGIDNGLLFIQSLYDNGEFYLYEMGFRLSGEQHYQIIEKQTGINLLEMMLDFQTGGDLAAYPVERFDNGYTKFSACNLALLLNAGQIEKIVGLESILEMPGVLSFVQLKKEGDQVEAIGNYGQMLGRFNIVCKDEKELNELLNEIYRTIKVLSTDGPDLIEGRRAPVPEC</sequence>
<dbReference type="GO" id="GO:0016874">
    <property type="term" value="F:ligase activity"/>
    <property type="evidence" value="ECO:0007669"/>
    <property type="project" value="UniProtKB-KW"/>
</dbReference>
<keyword evidence="7" id="KW-1185">Reference proteome</keyword>
<dbReference type="InterPro" id="IPR005479">
    <property type="entry name" value="CPAse_ATP-bd"/>
</dbReference>
<dbReference type="GO" id="GO:0005524">
    <property type="term" value="F:ATP binding"/>
    <property type="evidence" value="ECO:0007669"/>
    <property type="project" value="UniProtKB-UniRule"/>
</dbReference>
<accession>A0A7W8FTJ9</accession>
<dbReference type="Gene3D" id="3.30.1490.20">
    <property type="entry name" value="ATP-grasp fold, A domain"/>
    <property type="match status" value="1"/>
</dbReference>
<dbReference type="EMBL" id="JACHHE010000001">
    <property type="protein sequence ID" value="MBB5178837.1"/>
    <property type="molecule type" value="Genomic_DNA"/>
</dbReference>